<comment type="subcellular location">
    <subcellularLocation>
        <location evidence="5">Membrane</location>
        <topology evidence="5">Single-pass membrane protein</topology>
    </subcellularLocation>
</comment>
<keyword evidence="7" id="KW-1185">Reference proteome</keyword>
<keyword evidence="5" id="KW-0812">Transmembrane</keyword>
<feature type="transmembrane region" description="Helical" evidence="5">
    <location>
        <begin position="467"/>
        <end position="494"/>
    </location>
</feature>
<comment type="catalytic activity">
    <reaction evidence="5">
        <text>glucuronate acceptor + UDP-alpha-D-glucuronate = acceptor beta-D-glucuronoside + UDP + H(+)</text>
        <dbReference type="Rhea" id="RHEA:21032"/>
        <dbReference type="ChEBI" id="CHEBI:15378"/>
        <dbReference type="ChEBI" id="CHEBI:58052"/>
        <dbReference type="ChEBI" id="CHEBI:58223"/>
        <dbReference type="ChEBI" id="CHEBI:132367"/>
        <dbReference type="ChEBI" id="CHEBI:132368"/>
        <dbReference type="EC" id="2.4.1.17"/>
    </reaction>
</comment>
<proteinExistence type="inferred from homology"/>
<dbReference type="Pfam" id="PF00201">
    <property type="entry name" value="UDPGT"/>
    <property type="match status" value="1"/>
</dbReference>
<evidence type="ECO:0000256" key="4">
    <source>
        <dbReference type="RuleBase" id="RU003718"/>
    </source>
</evidence>
<dbReference type="InterPro" id="IPR002213">
    <property type="entry name" value="UDP_glucos_trans"/>
</dbReference>
<gene>
    <name evidence="6" type="ORF">MNOR_LOCUS24229</name>
</gene>
<organism evidence="6 7">
    <name type="scientific">Meganyctiphanes norvegica</name>
    <name type="common">Northern krill</name>
    <name type="synonym">Thysanopoda norvegica</name>
    <dbReference type="NCBI Taxonomy" id="48144"/>
    <lineage>
        <taxon>Eukaryota</taxon>
        <taxon>Metazoa</taxon>
        <taxon>Ecdysozoa</taxon>
        <taxon>Arthropoda</taxon>
        <taxon>Crustacea</taxon>
        <taxon>Multicrustacea</taxon>
        <taxon>Malacostraca</taxon>
        <taxon>Eumalacostraca</taxon>
        <taxon>Eucarida</taxon>
        <taxon>Euphausiacea</taxon>
        <taxon>Euphausiidae</taxon>
        <taxon>Meganyctiphanes</taxon>
    </lineage>
</organism>
<dbReference type="EC" id="2.4.1.17" evidence="5"/>
<dbReference type="Gene3D" id="3.40.50.2000">
    <property type="entry name" value="Glycogen Phosphorylase B"/>
    <property type="match status" value="1"/>
</dbReference>
<name>A0AAV2RJD7_MEGNR</name>
<dbReference type="SUPFAM" id="SSF53756">
    <property type="entry name" value="UDP-Glycosyltransferase/glycogen phosphorylase"/>
    <property type="match status" value="1"/>
</dbReference>
<reference evidence="6 7" key="1">
    <citation type="submission" date="2024-05" db="EMBL/GenBank/DDBJ databases">
        <authorList>
            <person name="Wallberg A."/>
        </authorList>
    </citation>
    <scope>NUCLEOTIDE SEQUENCE [LARGE SCALE GENOMIC DNA]</scope>
</reference>
<keyword evidence="5" id="KW-0732">Signal</keyword>
<comment type="caution">
    <text evidence="6">The sequence shown here is derived from an EMBL/GenBank/DDBJ whole genome shotgun (WGS) entry which is preliminary data.</text>
</comment>
<dbReference type="CDD" id="cd03784">
    <property type="entry name" value="GT1_Gtf-like"/>
    <property type="match status" value="1"/>
</dbReference>
<feature type="non-terminal residue" evidence="6">
    <location>
        <position position="1"/>
    </location>
</feature>
<sequence length="511" mass="58387">EKMWMWCILTLSMVGMSACTLSPTEKSYKILMLLPVGSKSHRNVFLPLAEALAERGHKVVMVQNQPPSLKNPNIHEMYHGMYKEWFDDFNPFEEDPIFKYLEKASTFAQEFYEIEEIKLLYKRRMDFDLVIIDFMVNEMALPLAYGMPLMSIATPGLETRNSAKFGNFLNPAYVSPLARYIPPPIGILDRIVNSFIHCLPYIYWDYYVMPMIQTEISKHFPDLPPLHVLEKNQSLVLINNHFSLTSEVVPLLPSQVEVGGMHCRAAQPLPEDLLSWIEGDGEEGVVYFSLGSIARGKTLADHHKQAFIKAFARLKQRVIWKYEGDIPGLSENVLVRKWLPQQDLLAHPKIKVFIGHGGLLGLQEAMYHGTPVIIIPIFGDQLKNAQLFQHKGLGLALDWTTLTEDVIVESIHKLFKDPSYLSRLSTISHIMRDQLETPVERAVFWTEYVIRHGGAKHLRSPAAELSWVQILMLDAAIVIATCIVTILALLWYIVCTCCCKRKRPIEKNKTE</sequence>
<keyword evidence="2 4" id="KW-0328">Glycosyltransferase</keyword>
<evidence type="ECO:0000256" key="2">
    <source>
        <dbReference type="ARBA" id="ARBA00022676"/>
    </source>
</evidence>
<keyword evidence="3 4" id="KW-0808">Transferase</keyword>
<comment type="similarity">
    <text evidence="1 4">Belongs to the UDP-glycosyltransferase family.</text>
</comment>
<evidence type="ECO:0000256" key="5">
    <source>
        <dbReference type="RuleBase" id="RU362059"/>
    </source>
</evidence>
<dbReference type="AlphaFoldDB" id="A0AAV2RJD7"/>
<dbReference type="FunFam" id="3.40.50.2000:FF:000021">
    <property type="entry name" value="UDP-glucuronosyltransferase"/>
    <property type="match status" value="1"/>
</dbReference>
<dbReference type="InterPro" id="IPR035595">
    <property type="entry name" value="UDP_glycos_trans_CS"/>
</dbReference>
<protein>
    <recommendedName>
        <fullName evidence="5">UDP-glucuronosyltransferase</fullName>
        <ecNumber evidence="5">2.4.1.17</ecNumber>
    </recommendedName>
</protein>
<keyword evidence="5" id="KW-0472">Membrane</keyword>
<feature type="signal peptide" evidence="5">
    <location>
        <begin position="1"/>
        <end position="19"/>
    </location>
</feature>
<accession>A0AAV2RJD7</accession>
<keyword evidence="5" id="KW-1133">Transmembrane helix</keyword>
<dbReference type="InterPro" id="IPR050271">
    <property type="entry name" value="UDP-glycosyltransferase"/>
</dbReference>
<dbReference type="EMBL" id="CAXKWB010022071">
    <property type="protein sequence ID" value="CAL4124093.1"/>
    <property type="molecule type" value="Genomic_DNA"/>
</dbReference>
<evidence type="ECO:0000313" key="6">
    <source>
        <dbReference type="EMBL" id="CAL4124093.1"/>
    </source>
</evidence>
<feature type="chain" id="PRO_5043110037" description="UDP-glucuronosyltransferase" evidence="5">
    <location>
        <begin position="20"/>
        <end position="511"/>
    </location>
</feature>
<dbReference type="PANTHER" id="PTHR48043:SF159">
    <property type="entry name" value="EG:EG0003.4 PROTEIN-RELATED"/>
    <property type="match status" value="1"/>
</dbReference>
<dbReference type="GO" id="GO:0015020">
    <property type="term" value="F:glucuronosyltransferase activity"/>
    <property type="evidence" value="ECO:0007669"/>
    <property type="project" value="UniProtKB-EC"/>
</dbReference>
<evidence type="ECO:0000256" key="1">
    <source>
        <dbReference type="ARBA" id="ARBA00009995"/>
    </source>
</evidence>
<evidence type="ECO:0000256" key="3">
    <source>
        <dbReference type="ARBA" id="ARBA00022679"/>
    </source>
</evidence>
<dbReference type="PROSITE" id="PS00375">
    <property type="entry name" value="UDPGT"/>
    <property type="match status" value="1"/>
</dbReference>
<dbReference type="Proteomes" id="UP001497623">
    <property type="component" value="Unassembled WGS sequence"/>
</dbReference>
<evidence type="ECO:0000313" key="7">
    <source>
        <dbReference type="Proteomes" id="UP001497623"/>
    </source>
</evidence>
<dbReference type="PANTHER" id="PTHR48043">
    <property type="entry name" value="EG:EG0003.4 PROTEIN-RELATED"/>
    <property type="match status" value="1"/>
</dbReference>
<dbReference type="GO" id="GO:0016020">
    <property type="term" value="C:membrane"/>
    <property type="evidence" value="ECO:0007669"/>
    <property type="project" value="UniProtKB-SubCell"/>
</dbReference>